<evidence type="ECO:0000256" key="6">
    <source>
        <dbReference type="ARBA" id="ARBA00049417"/>
    </source>
</evidence>
<dbReference type="InterPro" id="IPR005249">
    <property type="entry name" value="YqeK"/>
</dbReference>
<evidence type="ECO:0000256" key="5">
    <source>
        <dbReference type="ARBA" id="ARBA00023004"/>
    </source>
</evidence>
<dbReference type="InterPro" id="IPR003607">
    <property type="entry name" value="HD/PDEase_dom"/>
</dbReference>
<organism evidence="8 9">
    <name type="scientific">Caldicellulosiruptor changbaiensis</name>
    <dbReference type="NCBI Taxonomy" id="1222016"/>
    <lineage>
        <taxon>Bacteria</taxon>
        <taxon>Bacillati</taxon>
        <taxon>Bacillota</taxon>
        <taxon>Bacillota incertae sedis</taxon>
        <taxon>Caldicellulosiruptorales</taxon>
        <taxon>Caldicellulosiruptoraceae</taxon>
        <taxon>Caldicellulosiruptor</taxon>
    </lineage>
</organism>
<feature type="domain" description="HD" evidence="7">
    <location>
        <begin position="18"/>
        <end position="133"/>
    </location>
</feature>
<dbReference type="PROSITE" id="PS51831">
    <property type="entry name" value="HD"/>
    <property type="match status" value="1"/>
</dbReference>
<comment type="catalytic activity">
    <reaction evidence="6">
        <text>P(1),P(4)-bis(5'-adenosyl) tetraphosphate + H2O = 2 ADP + 2 H(+)</text>
        <dbReference type="Rhea" id="RHEA:24252"/>
        <dbReference type="ChEBI" id="CHEBI:15377"/>
        <dbReference type="ChEBI" id="CHEBI:15378"/>
        <dbReference type="ChEBI" id="CHEBI:58141"/>
        <dbReference type="ChEBI" id="CHEBI:456216"/>
        <dbReference type="EC" id="3.6.1.41"/>
    </reaction>
</comment>
<dbReference type="InterPro" id="IPR051094">
    <property type="entry name" value="Diverse_Catalytic_Enzymes"/>
</dbReference>
<dbReference type="EC" id="3.6.1.41" evidence="1"/>
<proteinExistence type="predicted"/>
<dbReference type="SMART" id="SM00471">
    <property type="entry name" value="HDc"/>
    <property type="match status" value="1"/>
</dbReference>
<accession>A0A3T0D602</accession>
<dbReference type="GO" id="GO:0000166">
    <property type="term" value="F:nucleotide binding"/>
    <property type="evidence" value="ECO:0007669"/>
    <property type="project" value="UniProtKB-KW"/>
</dbReference>
<dbReference type="EMBL" id="CP034791">
    <property type="protein sequence ID" value="AZT90453.1"/>
    <property type="molecule type" value="Genomic_DNA"/>
</dbReference>
<evidence type="ECO:0000256" key="2">
    <source>
        <dbReference type="ARBA" id="ARBA00022723"/>
    </source>
</evidence>
<dbReference type="Pfam" id="PF01966">
    <property type="entry name" value="HD"/>
    <property type="match status" value="1"/>
</dbReference>
<dbReference type="AlphaFoldDB" id="A0A3T0D602"/>
<evidence type="ECO:0000259" key="7">
    <source>
        <dbReference type="PROSITE" id="PS51831"/>
    </source>
</evidence>
<protein>
    <recommendedName>
        <fullName evidence="1">bis(5'-nucleosyl)-tetraphosphatase (symmetrical)</fullName>
        <ecNumber evidence="1">3.6.1.41</ecNumber>
    </recommendedName>
</protein>
<evidence type="ECO:0000313" key="8">
    <source>
        <dbReference type="EMBL" id="AZT90453.1"/>
    </source>
</evidence>
<dbReference type="PANTHER" id="PTHR35795">
    <property type="entry name" value="SLR1885 PROTEIN"/>
    <property type="match status" value="1"/>
</dbReference>
<dbReference type="GO" id="GO:0008803">
    <property type="term" value="F:bis(5'-nucleosyl)-tetraphosphatase (symmetrical) activity"/>
    <property type="evidence" value="ECO:0007669"/>
    <property type="project" value="UniProtKB-EC"/>
</dbReference>
<keyword evidence="2" id="KW-0479">Metal-binding</keyword>
<keyword evidence="9" id="KW-1185">Reference proteome</keyword>
<dbReference type="PANTHER" id="PTHR35795:SF1">
    <property type="entry name" value="BIS(5'-NUCLEOSYL)-TETRAPHOSPHATASE, SYMMETRICAL"/>
    <property type="match status" value="1"/>
</dbReference>
<dbReference type="InterPro" id="IPR006674">
    <property type="entry name" value="HD_domain"/>
</dbReference>
<evidence type="ECO:0000256" key="1">
    <source>
        <dbReference type="ARBA" id="ARBA00012506"/>
    </source>
</evidence>
<dbReference type="RefSeq" id="WP_127351902.1">
    <property type="nucleotide sequence ID" value="NZ_CP034791.1"/>
</dbReference>
<dbReference type="Proteomes" id="UP000282930">
    <property type="component" value="Chromosome"/>
</dbReference>
<name>A0A3T0D602_9FIRM</name>
<keyword evidence="4" id="KW-0378">Hydrolase</keyword>
<keyword evidence="5" id="KW-0408">Iron</keyword>
<evidence type="ECO:0000256" key="3">
    <source>
        <dbReference type="ARBA" id="ARBA00022741"/>
    </source>
</evidence>
<evidence type="ECO:0000313" key="9">
    <source>
        <dbReference type="Proteomes" id="UP000282930"/>
    </source>
</evidence>
<dbReference type="NCBIfam" id="TIGR00488">
    <property type="entry name" value="bis(5'-nucleosyl)-tetraphosphatase (symmetrical) YqeK"/>
    <property type="match status" value="1"/>
</dbReference>
<evidence type="ECO:0000256" key="4">
    <source>
        <dbReference type="ARBA" id="ARBA00022801"/>
    </source>
</evidence>
<gene>
    <name evidence="8" type="ORF">ELD05_07215</name>
</gene>
<dbReference type="KEGG" id="ccha:ELD05_07215"/>
<dbReference type="GO" id="GO:0046872">
    <property type="term" value="F:metal ion binding"/>
    <property type="evidence" value="ECO:0007669"/>
    <property type="project" value="UniProtKB-KW"/>
</dbReference>
<reference evidence="8 9" key="1">
    <citation type="submission" date="2018-12" db="EMBL/GenBank/DDBJ databases">
        <title>Genome sequence from the cellulolytic species, Caldicellulosiruptor changbaiensis.</title>
        <authorList>
            <person name="Blumer-Schuette S.E."/>
            <person name="Mendoza C."/>
        </authorList>
    </citation>
    <scope>NUCLEOTIDE SEQUENCE [LARGE SCALE GENOMIC DNA]</scope>
    <source>
        <strain evidence="8 9">CBS-Z</strain>
    </source>
</reference>
<keyword evidence="3" id="KW-0547">Nucleotide-binding</keyword>
<dbReference type="CDD" id="cd00077">
    <property type="entry name" value="HDc"/>
    <property type="match status" value="1"/>
</dbReference>
<sequence>MNIDTIKEKLKELLDEQRFVHSLGTMDCAMMLAKRFDEDVQKAMIAGLVHDCAKCLKKEELLNCAFKSGIVIDNIMISQPELLHGPAGCYLAKELFGIYDSDILNSIAYHTTGRENMTKLEKIIYVADLIEPSRKFKSVELIRKKSFENLDKAVVMAMDNTIKYVIEKGGLIHPSTIFARNQLILKESGEDS</sequence>
<dbReference type="Gene3D" id="1.10.3210.10">
    <property type="entry name" value="Hypothetical protein af1432"/>
    <property type="match status" value="1"/>
</dbReference>
<dbReference type="SUPFAM" id="SSF109604">
    <property type="entry name" value="HD-domain/PDEase-like"/>
    <property type="match status" value="1"/>
</dbReference>